<dbReference type="GO" id="GO:0016874">
    <property type="term" value="F:ligase activity"/>
    <property type="evidence" value="ECO:0007669"/>
    <property type="project" value="UniProtKB-KW"/>
</dbReference>
<feature type="transmembrane region" description="Helical" evidence="5">
    <location>
        <begin position="245"/>
        <end position="265"/>
    </location>
</feature>
<dbReference type="EMBL" id="JBANEI010000015">
    <property type="protein sequence ID" value="MEI2683639.1"/>
    <property type="molecule type" value="Genomic_DNA"/>
</dbReference>
<dbReference type="InterPro" id="IPR007016">
    <property type="entry name" value="O-antigen_ligase-rel_domated"/>
</dbReference>
<dbReference type="Proteomes" id="UP001306592">
    <property type="component" value="Unassembled WGS sequence"/>
</dbReference>
<evidence type="ECO:0000259" key="6">
    <source>
        <dbReference type="Pfam" id="PF04932"/>
    </source>
</evidence>
<accession>A0ABU8DJE8</accession>
<dbReference type="Pfam" id="PF04932">
    <property type="entry name" value="Wzy_C"/>
    <property type="match status" value="1"/>
</dbReference>
<feature type="transmembrane region" description="Helical" evidence="5">
    <location>
        <begin position="197"/>
        <end position="215"/>
    </location>
</feature>
<feature type="transmembrane region" description="Helical" evidence="5">
    <location>
        <begin position="169"/>
        <end position="185"/>
    </location>
</feature>
<gene>
    <name evidence="7" type="ORF">V8N49_18495</name>
</gene>
<protein>
    <submittedName>
        <fullName evidence="7">O-antigen ligase family protein</fullName>
    </submittedName>
</protein>
<dbReference type="PANTHER" id="PTHR37422">
    <property type="entry name" value="TEICHURONIC ACID BIOSYNTHESIS PROTEIN TUAE"/>
    <property type="match status" value="1"/>
</dbReference>
<organism evidence="7 8">
    <name type="scientific">Erwinia aphidicola</name>
    <dbReference type="NCBI Taxonomy" id="68334"/>
    <lineage>
        <taxon>Bacteria</taxon>
        <taxon>Pseudomonadati</taxon>
        <taxon>Pseudomonadota</taxon>
        <taxon>Gammaproteobacteria</taxon>
        <taxon>Enterobacterales</taxon>
        <taxon>Erwiniaceae</taxon>
        <taxon>Erwinia</taxon>
    </lineage>
</organism>
<dbReference type="PANTHER" id="PTHR37422:SF17">
    <property type="entry name" value="O-ANTIGEN LIGASE"/>
    <property type="match status" value="1"/>
</dbReference>
<feature type="transmembrane region" description="Helical" evidence="5">
    <location>
        <begin position="49"/>
        <end position="68"/>
    </location>
</feature>
<evidence type="ECO:0000256" key="5">
    <source>
        <dbReference type="SAM" id="Phobius"/>
    </source>
</evidence>
<evidence type="ECO:0000256" key="3">
    <source>
        <dbReference type="ARBA" id="ARBA00022989"/>
    </source>
</evidence>
<evidence type="ECO:0000256" key="2">
    <source>
        <dbReference type="ARBA" id="ARBA00022692"/>
    </source>
</evidence>
<keyword evidence="3 5" id="KW-1133">Transmembrane helix</keyword>
<evidence type="ECO:0000313" key="8">
    <source>
        <dbReference type="Proteomes" id="UP001306592"/>
    </source>
</evidence>
<keyword evidence="8" id="KW-1185">Reference proteome</keyword>
<proteinExistence type="predicted"/>
<feature type="transmembrane region" description="Helical" evidence="5">
    <location>
        <begin position="351"/>
        <end position="370"/>
    </location>
</feature>
<feature type="transmembrane region" description="Helical" evidence="5">
    <location>
        <begin position="107"/>
        <end position="126"/>
    </location>
</feature>
<feature type="transmembrane region" description="Helical" evidence="5">
    <location>
        <begin position="138"/>
        <end position="157"/>
    </location>
</feature>
<feature type="domain" description="O-antigen ligase-related" evidence="6">
    <location>
        <begin position="203"/>
        <end position="358"/>
    </location>
</feature>
<keyword evidence="2 5" id="KW-0812">Transmembrane</keyword>
<comment type="subcellular location">
    <subcellularLocation>
        <location evidence="1">Membrane</location>
        <topology evidence="1">Multi-pass membrane protein</topology>
    </subcellularLocation>
</comment>
<keyword evidence="4 5" id="KW-0472">Membrane</keyword>
<evidence type="ECO:0000256" key="4">
    <source>
        <dbReference type="ARBA" id="ARBA00023136"/>
    </source>
</evidence>
<dbReference type="InterPro" id="IPR051533">
    <property type="entry name" value="WaaL-like"/>
</dbReference>
<name>A0ABU8DJE8_ERWAP</name>
<feature type="transmembrane region" description="Helical" evidence="5">
    <location>
        <begin position="75"/>
        <end position="95"/>
    </location>
</feature>
<comment type="caution">
    <text evidence="7">The sequence shown here is derived from an EMBL/GenBank/DDBJ whole genome shotgun (WGS) entry which is preliminary data.</text>
</comment>
<keyword evidence="7" id="KW-0436">Ligase</keyword>
<feature type="transmembrane region" description="Helical" evidence="5">
    <location>
        <begin position="23"/>
        <end position="43"/>
    </location>
</feature>
<evidence type="ECO:0000313" key="7">
    <source>
        <dbReference type="EMBL" id="MEI2683639.1"/>
    </source>
</evidence>
<reference evidence="7 8" key="1">
    <citation type="submission" date="2024-02" db="EMBL/GenBank/DDBJ databases">
        <title>First report Erwinia aphidicola in onion in Chile.</title>
        <authorList>
            <person name="Valenzuela M."/>
            <person name="Pena M."/>
            <person name="Dutta B."/>
        </authorList>
    </citation>
    <scope>NUCLEOTIDE SEQUENCE [LARGE SCALE GENOMIC DNA]</scope>
    <source>
        <strain evidence="7 8">QCJ3A</strain>
    </source>
</reference>
<evidence type="ECO:0000256" key="1">
    <source>
        <dbReference type="ARBA" id="ARBA00004141"/>
    </source>
</evidence>
<sequence length="424" mass="48435">MLKQNNVSEINNGTLIQKKPHPAFSYFIYIGCAVSFLTTPFGFSAGKNLFYLSSYIAFFAFIFNLKYYTNNKFNLIFASSFFLFGIATIFWLVVYKQPGDYIDIYRSYMSTARLHIATAFIMLIALNERLNIKKHVIAVGIIVGIMVNLYAIYQGLWKNHGRIELNYDRATIVAYFMTAINLVMMQSIKMLRNRHRILLYLSAFLFTFAMLILTGTRAAMLAYPVLILISIIATKGLFNSRQKLIILISFPLLLIASSVIFNSQIDKRINDFHRNLATIDNTKLDNSVFSRVWMQIVAIRTGNEAPFGQSAEHRAAEALNIIHHEPRLNNVKRYLTVHLHNEILETWSLRGIWGVSLLLFIYCSLLTLSFKPQRNVMLLGVTLSLIIYGLSDVLFFSTECTVIFALAIIASILSTKDINQEMMV</sequence>
<feature type="transmembrane region" description="Helical" evidence="5">
    <location>
        <begin position="402"/>
        <end position="419"/>
    </location>
</feature>